<dbReference type="Gene3D" id="2.130.10.10">
    <property type="entry name" value="YVTN repeat-like/Quinoprotein amine dehydrogenase"/>
    <property type="match status" value="1"/>
</dbReference>
<dbReference type="OrthoDB" id="10263272at2759"/>
<keyword evidence="1" id="KW-0853">WD repeat</keyword>
<dbReference type="GeneID" id="35601800"/>
<dbReference type="GO" id="GO:0010997">
    <property type="term" value="F:anaphase-promoting complex binding"/>
    <property type="evidence" value="ECO:0007669"/>
    <property type="project" value="InterPro"/>
</dbReference>
<reference evidence="3 4" key="1">
    <citation type="submission" date="2016-03" db="EMBL/GenBank/DDBJ databases">
        <authorList>
            <person name="Ploux O."/>
        </authorList>
    </citation>
    <scope>NUCLEOTIDE SEQUENCE [LARGE SCALE GENOMIC DNA]</scope>
    <source>
        <strain evidence="3 4">URUG2</strain>
    </source>
</reference>
<accession>A0A2D3VG18</accession>
<dbReference type="GO" id="GO:1990757">
    <property type="term" value="F:ubiquitin ligase activator activity"/>
    <property type="evidence" value="ECO:0007669"/>
    <property type="project" value="TreeGrafter"/>
</dbReference>
<proteinExistence type="predicted"/>
<dbReference type="InterPro" id="IPR036322">
    <property type="entry name" value="WD40_repeat_dom_sf"/>
</dbReference>
<dbReference type="PANTHER" id="PTHR19918">
    <property type="entry name" value="CELL DIVISION CYCLE 20 CDC20 FIZZY -RELATED"/>
    <property type="match status" value="1"/>
</dbReference>
<dbReference type="InterPro" id="IPR033010">
    <property type="entry name" value="Cdc20/Fizzy"/>
</dbReference>
<dbReference type="PANTHER" id="PTHR19918:SF5">
    <property type="entry name" value="MEIOSIS-SPECIFIC APC_C ACTIVATOR PROTEIN AMA1"/>
    <property type="match status" value="1"/>
</dbReference>
<dbReference type="SUPFAM" id="SSF50978">
    <property type="entry name" value="WD40 repeat-like"/>
    <property type="match status" value="1"/>
</dbReference>
<evidence type="ECO:0000313" key="4">
    <source>
        <dbReference type="Proteomes" id="UP000225277"/>
    </source>
</evidence>
<name>A0A2D3VG18_9PEZI</name>
<keyword evidence="2" id="KW-0677">Repeat</keyword>
<evidence type="ECO:0000313" key="3">
    <source>
        <dbReference type="EMBL" id="CZT20809.1"/>
    </source>
</evidence>
<dbReference type="GO" id="GO:1905786">
    <property type="term" value="P:positive regulation of anaphase-promoting complex-dependent catabolic process"/>
    <property type="evidence" value="ECO:0007669"/>
    <property type="project" value="TreeGrafter"/>
</dbReference>
<dbReference type="InterPro" id="IPR015943">
    <property type="entry name" value="WD40/YVTN_repeat-like_dom_sf"/>
</dbReference>
<gene>
    <name evidence="3" type="ORF">RCC_06667</name>
</gene>
<dbReference type="GO" id="GO:0005680">
    <property type="term" value="C:anaphase-promoting complex"/>
    <property type="evidence" value="ECO:0007669"/>
    <property type="project" value="TreeGrafter"/>
</dbReference>
<dbReference type="GO" id="GO:0031145">
    <property type="term" value="P:anaphase-promoting complex-dependent catabolic process"/>
    <property type="evidence" value="ECO:0007669"/>
    <property type="project" value="TreeGrafter"/>
</dbReference>
<protein>
    <recommendedName>
        <fullName evidence="5">Anaphase-promoting complex subunit 4 WD40 domain-containing protein</fullName>
    </recommendedName>
</protein>
<keyword evidence="4" id="KW-1185">Reference proteome</keyword>
<dbReference type="RefSeq" id="XP_023627698.1">
    <property type="nucleotide sequence ID" value="XM_023771930.1"/>
</dbReference>
<dbReference type="EMBL" id="FJUY01000010">
    <property type="protein sequence ID" value="CZT20809.1"/>
    <property type="molecule type" value="Genomic_DNA"/>
</dbReference>
<dbReference type="Proteomes" id="UP000225277">
    <property type="component" value="Unassembled WGS sequence"/>
</dbReference>
<dbReference type="STRING" id="112498.A0A2D3VG18"/>
<evidence type="ECO:0000256" key="1">
    <source>
        <dbReference type="ARBA" id="ARBA00022574"/>
    </source>
</evidence>
<organism evidence="3 4">
    <name type="scientific">Ramularia collo-cygni</name>
    <dbReference type="NCBI Taxonomy" id="112498"/>
    <lineage>
        <taxon>Eukaryota</taxon>
        <taxon>Fungi</taxon>
        <taxon>Dikarya</taxon>
        <taxon>Ascomycota</taxon>
        <taxon>Pezizomycotina</taxon>
        <taxon>Dothideomycetes</taxon>
        <taxon>Dothideomycetidae</taxon>
        <taxon>Mycosphaerellales</taxon>
        <taxon>Mycosphaerellaceae</taxon>
        <taxon>Ramularia</taxon>
    </lineage>
</organism>
<evidence type="ECO:0000256" key="2">
    <source>
        <dbReference type="ARBA" id="ARBA00022737"/>
    </source>
</evidence>
<evidence type="ECO:0008006" key="5">
    <source>
        <dbReference type="Google" id="ProtNLM"/>
    </source>
</evidence>
<sequence>MFVYERRRLLVKKEGPRDKSSIHVRNVNISGTTGTSMTESESEIPTLSPGSEKLLITIGAAVKAIAFAPWQSTLVAAGGGSSDRCIHFYHVPSGAKLATIDCHAQVTSLVWNKKRKCLAATFGFAQPEHKVRVAVFAWPSCELKVSIPWAGEERALWGVEWEGGLVVASSDASIKFHEIWGEDIGSRVGGVLGGSPILEDGVSGELERIGCIR</sequence>
<dbReference type="AlphaFoldDB" id="A0A2D3VG18"/>